<keyword evidence="11 15" id="KW-1133">Transmembrane helix</keyword>
<dbReference type="PANTHER" id="PTHR43047">
    <property type="entry name" value="TWO-COMPONENT HISTIDINE PROTEIN KINASE"/>
    <property type="match status" value="1"/>
</dbReference>
<evidence type="ECO:0000256" key="10">
    <source>
        <dbReference type="ARBA" id="ARBA00022840"/>
    </source>
</evidence>
<evidence type="ECO:0000256" key="12">
    <source>
        <dbReference type="ARBA" id="ARBA00023136"/>
    </source>
</evidence>
<name>A0A7G5XJ52_9BACT</name>
<dbReference type="InterPro" id="IPR036890">
    <property type="entry name" value="HATPase_C_sf"/>
</dbReference>
<dbReference type="SMART" id="SM00448">
    <property type="entry name" value="REC"/>
    <property type="match status" value="1"/>
</dbReference>
<dbReference type="InterPro" id="IPR011006">
    <property type="entry name" value="CheY-like_superfamily"/>
</dbReference>
<dbReference type="PROSITE" id="PS50894">
    <property type="entry name" value="HPT"/>
    <property type="match status" value="1"/>
</dbReference>
<keyword evidence="10" id="KW-0547">Nucleotide-binding</keyword>
<evidence type="ECO:0000259" key="17">
    <source>
        <dbReference type="PROSITE" id="PS50110"/>
    </source>
</evidence>
<dbReference type="Gene3D" id="3.40.50.2300">
    <property type="match status" value="1"/>
</dbReference>
<reference evidence="20" key="1">
    <citation type="submission" date="2020-08" db="EMBL/GenBank/DDBJ databases">
        <title>Lacibacter sp. S13-6-6 genome sequencing.</title>
        <authorList>
            <person name="Jin L."/>
        </authorList>
    </citation>
    <scope>NUCLEOTIDE SEQUENCE [LARGE SCALE GENOMIC DNA]</scope>
    <source>
        <strain evidence="20">S13-6-6</strain>
    </source>
</reference>
<keyword evidence="9" id="KW-0418">Kinase</keyword>
<dbReference type="GO" id="GO:0009927">
    <property type="term" value="F:histidine phosphotransfer kinase activity"/>
    <property type="evidence" value="ECO:0007669"/>
    <property type="project" value="TreeGrafter"/>
</dbReference>
<dbReference type="FunFam" id="3.30.565.10:FF:000010">
    <property type="entry name" value="Sensor histidine kinase RcsC"/>
    <property type="match status" value="1"/>
</dbReference>
<dbReference type="RefSeq" id="WP_182804622.1">
    <property type="nucleotide sequence ID" value="NZ_CP060007.1"/>
</dbReference>
<dbReference type="InterPro" id="IPR008207">
    <property type="entry name" value="Sig_transdc_His_kin_Hpt_dom"/>
</dbReference>
<keyword evidence="20" id="KW-1185">Reference proteome</keyword>
<dbReference type="InterPro" id="IPR003594">
    <property type="entry name" value="HATPase_dom"/>
</dbReference>
<dbReference type="SMART" id="SM00388">
    <property type="entry name" value="HisKA"/>
    <property type="match status" value="1"/>
</dbReference>
<feature type="modified residue" description="Phosphohistidine" evidence="13">
    <location>
        <position position="678"/>
    </location>
</feature>
<evidence type="ECO:0000256" key="7">
    <source>
        <dbReference type="ARBA" id="ARBA00022679"/>
    </source>
</evidence>
<protein>
    <recommendedName>
        <fullName evidence="3">histidine kinase</fullName>
        <ecNumber evidence="3">2.7.13.3</ecNumber>
    </recommendedName>
</protein>
<evidence type="ECO:0000256" key="1">
    <source>
        <dbReference type="ARBA" id="ARBA00000085"/>
    </source>
</evidence>
<evidence type="ECO:0000313" key="19">
    <source>
        <dbReference type="EMBL" id="QNA45505.1"/>
    </source>
</evidence>
<feature type="domain" description="Response regulatory" evidence="17">
    <location>
        <begin position="495"/>
        <end position="610"/>
    </location>
</feature>
<evidence type="ECO:0000256" key="3">
    <source>
        <dbReference type="ARBA" id="ARBA00012438"/>
    </source>
</evidence>
<keyword evidence="8 15" id="KW-0812">Transmembrane</keyword>
<feature type="domain" description="Histidine kinase" evidence="16">
    <location>
        <begin position="251"/>
        <end position="472"/>
    </location>
</feature>
<dbReference type="Gene3D" id="1.10.287.130">
    <property type="match status" value="1"/>
</dbReference>
<dbReference type="PROSITE" id="PS50109">
    <property type="entry name" value="HIS_KIN"/>
    <property type="match status" value="1"/>
</dbReference>
<dbReference type="InterPro" id="IPR003661">
    <property type="entry name" value="HisK_dim/P_dom"/>
</dbReference>
<dbReference type="SUPFAM" id="SSF47226">
    <property type="entry name" value="Histidine-containing phosphotransfer domain, HPT domain"/>
    <property type="match status" value="1"/>
</dbReference>
<proteinExistence type="predicted"/>
<dbReference type="InterPro" id="IPR036097">
    <property type="entry name" value="HisK_dim/P_sf"/>
</dbReference>
<evidence type="ECO:0000313" key="20">
    <source>
        <dbReference type="Proteomes" id="UP000515344"/>
    </source>
</evidence>
<feature type="transmembrane region" description="Helical" evidence="15">
    <location>
        <begin position="17"/>
        <end position="37"/>
    </location>
</feature>
<dbReference type="EC" id="2.7.13.3" evidence="3"/>
<dbReference type="PRINTS" id="PR00344">
    <property type="entry name" value="BCTRLSENSOR"/>
</dbReference>
<dbReference type="InterPro" id="IPR001789">
    <property type="entry name" value="Sig_transdc_resp-reg_receiver"/>
</dbReference>
<dbReference type="PROSITE" id="PS50110">
    <property type="entry name" value="RESPONSE_REGULATORY"/>
    <property type="match status" value="1"/>
</dbReference>
<organism evidence="19 20">
    <name type="scientific">Lacibacter sediminis</name>
    <dbReference type="NCBI Taxonomy" id="2760713"/>
    <lineage>
        <taxon>Bacteria</taxon>
        <taxon>Pseudomonadati</taxon>
        <taxon>Bacteroidota</taxon>
        <taxon>Chitinophagia</taxon>
        <taxon>Chitinophagales</taxon>
        <taxon>Chitinophagaceae</taxon>
        <taxon>Lacibacter</taxon>
    </lineage>
</organism>
<feature type="modified residue" description="4-aspartylphosphate" evidence="14">
    <location>
        <position position="544"/>
    </location>
</feature>
<dbReference type="SMART" id="SM00387">
    <property type="entry name" value="HATPase_c"/>
    <property type="match status" value="1"/>
</dbReference>
<dbReference type="InterPro" id="IPR036641">
    <property type="entry name" value="HPT_dom_sf"/>
</dbReference>
<dbReference type="GO" id="GO:0005886">
    <property type="term" value="C:plasma membrane"/>
    <property type="evidence" value="ECO:0007669"/>
    <property type="project" value="UniProtKB-SubCell"/>
</dbReference>
<evidence type="ECO:0000256" key="8">
    <source>
        <dbReference type="ARBA" id="ARBA00022692"/>
    </source>
</evidence>
<dbReference type="SUPFAM" id="SSF52172">
    <property type="entry name" value="CheY-like"/>
    <property type="match status" value="1"/>
</dbReference>
<gene>
    <name evidence="19" type="ORF">H4075_04690</name>
</gene>
<dbReference type="Pfam" id="PF02518">
    <property type="entry name" value="HATPase_c"/>
    <property type="match status" value="1"/>
</dbReference>
<evidence type="ECO:0000259" key="18">
    <source>
        <dbReference type="PROSITE" id="PS50894"/>
    </source>
</evidence>
<evidence type="ECO:0000256" key="6">
    <source>
        <dbReference type="ARBA" id="ARBA00022553"/>
    </source>
</evidence>
<dbReference type="InterPro" id="IPR005467">
    <property type="entry name" value="His_kinase_dom"/>
</dbReference>
<evidence type="ECO:0000256" key="4">
    <source>
        <dbReference type="ARBA" id="ARBA00022475"/>
    </source>
</evidence>
<dbReference type="Proteomes" id="UP000515344">
    <property type="component" value="Chromosome"/>
</dbReference>
<feature type="domain" description="HPt" evidence="18">
    <location>
        <begin position="639"/>
        <end position="739"/>
    </location>
</feature>
<dbReference type="InterPro" id="IPR004358">
    <property type="entry name" value="Sig_transdc_His_kin-like_C"/>
</dbReference>
<dbReference type="PANTHER" id="PTHR43047:SF72">
    <property type="entry name" value="OSMOSENSING HISTIDINE PROTEIN KINASE SLN1"/>
    <property type="match status" value="1"/>
</dbReference>
<keyword evidence="7" id="KW-0808">Transferase</keyword>
<comment type="subcellular location">
    <subcellularLocation>
        <location evidence="2">Cell inner membrane</location>
        <topology evidence="2">Multi-pass membrane protein</topology>
    </subcellularLocation>
</comment>
<evidence type="ECO:0000256" key="11">
    <source>
        <dbReference type="ARBA" id="ARBA00022989"/>
    </source>
</evidence>
<dbReference type="CDD" id="cd17546">
    <property type="entry name" value="REC_hyHK_CKI1_RcsC-like"/>
    <property type="match status" value="1"/>
</dbReference>
<keyword evidence="5" id="KW-0997">Cell inner membrane</keyword>
<evidence type="ECO:0000256" key="15">
    <source>
        <dbReference type="SAM" id="Phobius"/>
    </source>
</evidence>
<evidence type="ECO:0000259" key="16">
    <source>
        <dbReference type="PROSITE" id="PS50109"/>
    </source>
</evidence>
<sequence length="740" mass="83608">MKPTLLLLRDHPRLKKVLAFAFVALILLIGIAANYAIESGVLQSVQEHSAQSDSVIKHQQYQQVVEKTMFLITQSDHNLEDYVQTGDLHKKEAFSKNSITIEKNLGEVKSTYGGYIPKYLVNIFVHKAANRIQLNRDIISVYDTEGQAKALEMVNSVAYRSSFKEITFGEQELISALGIKIEQLNKKITIEKAEMLSLDRKWNIVSLIFMSLIALLVVYKMIETNRLNNTLSIAIQKGQQAQMVKDQFISNVTHELRTPLNSIIGYTNLLLKKEHAPETKQWIQSMKISGNLLMEVINDVLDYSKLESGHFQFSNEAFDVKQVISNLNNVLQNRAEAKNISLHIQMDEQLPEYVSGDAKKLMQILVNLTGNSIKFTEQGSVSVAAKMVKQSGEKAWIQFTVEDTGIGIEKDKLPYVFERFYQIESKTAKKYYGTGLGLPIVKQLVEMQGGEIEVFSTPGEGTQFVLLMPFTIATAIEKEIETELIINKEKLIQKRILIVDDNEMNRDLMGYLLAEHQFLFDKADSGIAALQLLKQKNYDFILMDIQMPGLSGIDTTKKIRAELHMQTPIIGLSAFCQSLEQQNAINAGMNAYLTKPVDERKLLELLNHYSDWDTEPATPQHSQLKLVNIDYLHRLTGGNKENIQDLLNKAFDFLPNEVEKLKESFAAEDPAMLKATAHNMKSTLRILGVAEELSGKVILIEKADISQYKEKEQTKNLIAELDSSVQVVLQELREYLAAAA</sequence>
<accession>A0A7G5XJ52</accession>
<dbReference type="Gene3D" id="3.30.565.10">
    <property type="entry name" value="Histidine kinase-like ATPase, C-terminal domain"/>
    <property type="match status" value="1"/>
</dbReference>
<keyword evidence="12 15" id="KW-0472">Membrane</keyword>
<feature type="transmembrane region" description="Helical" evidence="15">
    <location>
        <begin position="202"/>
        <end position="222"/>
    </location>
</feature>
<dbReference type="EMBL" id="CP060007">
    <property type="protein sequence ID" value="QNA45505.1"/>
    <property type="molecule type" value="Genomic_DNA"/>
</dbReference>
<dbReference type="CDD" id="cd00082">
    <property type="entry name" value="HisKA"/>
    <property type="match status" value="1"/>
</dbReference>
<dbReference type="AlphaFoldDB" id="A0A7G5XJ52"/>
<dbReference type="Pfam" id="PF00072">
    <property type="entry name" value="Response_reg"/>
    <property type="match status" value="1"/>
</dbReference>
<evidence type="ECO:0000256" key="5">
    <source>
        <dbReference type="ARBA" id="ARBA00022519"/>
    </source>
</evidence>
<keyword evidence="10" id="KW-0067">ATP-binding</keyword>
<dbReference type="CDD" id="cd16922">
    <property type="entry name" value="HATPase_EvgS-ArcB-TorS-like"/>
    <property type="match status" value="1"/>
</dbReference>
<evidence type="ECO:0000256" key="9">
    <source>
        <dbReference type="ARBA" id="ARBA00022777"/>
    </source>
</evidence>
<dbReference type="Gene3D" id="1.20.120.160">
    <property type="entry name" value="HPT domain"/>
    <property type="match status" value="1"/>
</dbReference>
<evidence type="ECO:0000256" key="2">
    <source>
        <dbReference type="ARBA" id="ARBA00004429"/>
    </source>
</evidence>
<dbReference type="SUPFAM" id="SSF55874">
    <property type="entry name" value="ATPase domain of HSP90 chaperone/DNA topoisomerase II/histidine kinase"/>
    <property type="match status" value="1"/>
</dbReference>
<dbReference type="Pfam" id="PF00512">
    <property type="entry name" value="HisKA"/>
    <property type="match status" value="1"/>
</dbReference>
<evidence type="ECO:0000256" key="14">
    <source>
        <dbReference type="PROSITE-ProRule" id="PRU00169"/>
    </source>
</evidence>
<keyword evidence="4" id="KW-1003">Cell membrane</keyword>
<comment type="catalytic activity">
    <reaction evidence="1">
        <text>ATP + protein L-histidine = ADP + protein N-phospho-L-histidine.</text>
        <dbReference type="EC" id="2.7.13.3"/>
    </reaction>
</comment>
<keyword evidence="6 14" id="KW-0597">Phosphoprotein</keyword>
<dbReference type="SUPFAM" id="SSF47384">
    <property type="entry name" value="Homodimeric domain of signal transducing histidine kinase"/>
    <property type="match status" value="1"/>
</dbReference>
<dbReference type="KEGG" id="lacs:H4075_04690"/>
<evidence type="ECO:0000256" key="13">
    <source>
        <dbReference type="PROSITE-ProRule" id="PRU00110"/>
    </source>
</evidence>
<dbReference type="GO" id="GO:0000155">
    <property type="term" value="F:phosphorelay sensor kinase activity"/>
    <property type="evidence" value="ECO:0007669"/>
    <property type="project" value="InterPro"/>
</dbReference>